<proteinExistence type="inferred from homology"/>
<evidence type="ECO:0000256" key="9">
    <source>
        <dbReference type="ARBA" id="ARBA00022842"/>
    </source>
</evidence>
<reference evidence="15" key="1">
    <citation type="submission" date="2023-08" db="EMBL/GenBank/DDBJ databases">
        <authorList>
            <person name="Chen Y."/>
            <person name="Shah S."/>
            <person name="Dougan E. K."/>
            <person name="Thang M."/>
            <person name="Chan C."/>
        </authorList>
    </citation>
    <scope>NUCLEOTIDE SEQUENCE</scope>
</reference>
<dbReference type="GO" id="GO:0046872">
    <property type="term" value="F:metal ion binding"/>
    <property type="evidence" value="ECO:0007669"/>
    <property type="project" value="UniProtKB-KW"/>
</dbReference>
<keyword evidence="8" id="KW-0067">ATP-binding</keyword>
<dbReference type="GO" id="GO:0016301">
    <property type="term" value="F:kinase activity"/>
    <property type="evidence" value="ECO:0007669"/>
    <property type="project" value="UniProtKB-KW"/>
</dbReference>
<evidence type="ECO:0000256" key="10">
    <source>
        <dbReference type="ARBA" id="ARBA00023277"/>
    </source>
</evidence>
<evidence type="ECO:0000313" key="15">
    <source>
        <dbReference type="EMBL" id="CAJ1388908.1"/>
    </source>
</evidence>
<keyword evidence="7" id="KW-0418">Kinase</keyword>
<evidence type="ECO:0000259" key="12">
    <source>
        <dbReference type="Pfam" id="PF01326"/>
    </source>
</evidence>
<evidence type="ECO:0000259" key="13">
    <source>
        <dbReference type="Pfam" id="PF22973"/>
    </source>
</evidence>
<keyword evidence="5" id="KW-0479">Metal-binding</keyword>
<dbReference type="Proteomes" id="UP001178507">
    <property type="component" value="Unassembled WGS sequence"/>
</dbReference>
<feature type="domain" description="Alpha-glucan water dikinase-like N-terminal Ig-like" evidence="14">
    <location>
        <begin position="246"/>
        <end position="348"/>
    </location>
</feature>
<dbReference type="Gene3D" id="3.30.1490.20">
    <property type="entry name" value="ATP-grasp fold, A domain"/>
    <property type="match status" value="1"/>
</dbReference>
<feature type="domain" description="Pyruvate phosphate dikinase AMP/ATP-binding" evidence="12">
    <location>
        <begin position="1054"/>
        <end position="1254"/>
    </location>
</feature>
<keyword evidence="10" id="KW-0119">Carbohydrate metabolism</keyword>
<evidence type="ECO:0000313" key="16">
    <source>
        <dbReference type="Proteomes" id="UP001178507"/>
    </source>
</evidence>
<dbReference type="GO" id="GO:0005524">
    <property type="term" value="F:ATP binding"/>
    <property type="evidence" value="ECO:0007669"/>
    <property type="project" value="UniProtKB-KW"/>
</dbReference>
<evidence type="ECO:0000256" key="11">
    <source>
        <dbReference type="SAM" id="MobiDB-lite"/>
    </source>
</evidence>
<evidence type="ECO:0000256" key="7">
    <source>
        <dbReference type="ARBA" id="ARBA00022777"/>
    </source>
</evidence>
<dbReference type="Pfam" id="PF23166">
    <property type="entry name" value="Ig_N_CWD1"/>
    <property type="match status" value="1"/>
</dbReference>
<evidence type="ECO:0000256" key="2">
    <source>
        <dbReference type="ARBA" id="ARBA00007837"/>
    </source>
</evidence>
<dbReference type="PANTHER" id="PTHR46999:SF1">
    <property type="entry name" value="ALPHA-GLUCAN WATER DIKINASE 1, CHLOROPLASTIC"/>
    <property type="match status" value="1"/>
</dbReference>
<dbReference type="InterPro" id="IPR002192">
    <property type="entry name" value="PPDK_AMP/ATP-bd"/>
</dbReference>
<dbReference type="InterPro" id="IPR054481">
    <property type="entry name" value="GWD1_pHisD"/>
</dbReference>
<evidence type="ECO:0000256" key="1">
    <source>
        <dbReference type="ARBA" id="ARBA00001946"/>
    </source>
</evidence>
<organism evidence="15 16">
    <name type="scientific">Effrenium voratum</name>
    <dbReference type="NCBI Taxonomy" id="2562239"/>
    <lineage>
        <taxon>Eukaryota</taxon>
        <taxon>Sar</taxon>
        <taxon>Alveolata</taxon>
        <taxon>Dinophyceae</taxon>
        <taxon>Suessiales</taxon>
        <taxon>Symbiodiniaceae</taxon>
        <taxon>Effrenium</taxon>
    </lineage>
</organism>
<evidence type="ECO:0000256" key="6">
    <source>
        <dbReference type="ARBA" id="ARBA00022741"/>
    </source>
</evidence>
<sequence>MKKKLPRVELECLPQIPTATVLWSAHFSAMPNFPIDGGAELCVTPSGGVGKQPLSLNFQCRHVRRMLSINSGGFAGRLHWAVMAPDGSWQAPKVQPDGSQDCDGVASSAHLNGDGNVTMTFRGGEVPEKITLVVVIEVQGQTHWLKGPGGENFVIEVAQLAAEVGGGALGGDTRVAERVAKWPELEAAKAAVAASSSPDGIAASPTQRRRKTSDASPVANGSDIFVKAGEMQAEQGMGSLKWTTTSSKDQVSVFIEAFLELTEDASVQLHWGAAKAAGAEWQPVGALPPNSKAFDDIAARTPFVGQARLAMSFRHAQAPRWLSFVVYIKIGSGEMWLKREGGDNFWLPVMASPDECPQPTASGGEVSGGDKFCQAETRYQHFTQFQRLCICSDALAAGVDFESAAWVTTVLCLADAKALEWYRKSGYQPKDMAHAQERIGGVISSAVANAVEPRVRTLLRLAVKAVPRGSSGGGDAIRHGILNIMRNHGIKEGHRPGIECKFIEQWHQKLHTNSAPDDIAICEGYLAFLQSGNVDDMWRVMWEVGKLTHEDLGKMCQMGFKDHTKSGGRGLNFTPVHLPHMYNDVKGFLGLLRHVHGGTDLFALCEACKGQYPDHESECLAFTIFHSRDDPFSLGKILDLRRRLESLTWKRDVLMLDVAMEEQLRMLAERSNVGDMQRDDLLTFIFLILEDLMLSRHDPSMQQGYALLQKLQGLPGKWEPEWCKMLHAACDRLALTCTATADAVSTALQECADKLLEAGSRPGAVFSPEQKHLGSFGEEKARCLTERVLAQTLKVFMPQLRRWSGLGPWEVVALGSAGGALGALRACNELPAEAPPSPELLVCSSMTGWEDIPANIHAILLPAGQAVDTLSHVAIRARNQEVLLASCDEEAQLDQLRKLQGQNLKLQVSATGEVTWQQSSEKSQLKNTSANAFLAETMKPPPAAPAIVLPSSDFKKHNKCIGGKSLHLAELASDGTYDVPKSATIPYGIFEQVLKDQVNEGIEQELQEIVAEGNLAEARQFLEDELVVPDTIRPALDAALGASAKALDAGDWQRALKRVWASKWTDRAVASRKQMKVPDKALYLAVLVQPLVHARYAFVIHTRSPLPGANKEEALVELCVGLGESLVSNAPGRALSASVAGESITVHVFPSKPEGVFVPEGGTAIFRSDSNGEDLEGFAGAGLYDSVTVKDCEHRSIEYAEEPLIFDSAFRSQLLQKLFRIGRHIEKNFSGKPQDIEGAVTADGKIVVTQSRPQV</sequence>
<evidence type="ECO:0008006" key="17">
    <source>
        <dbReference type="Google" id="ProtNLM"/>
    </source>
</evidence>
<dbReference type="AlphaFoldDB" id="A0AA36N474"/>
<dbReference type="Pfam" id="PF22973">
    <property type="entry name" value="GWD1_pHisD"/>
    <property type="match status" value="1"/>
</dbReference>
<comment type="similarity">
    <text evidence="2">Belongs to the PEP-utilizing enzyme family.</text>
</comment>
<feature type="domain" description="Alpha-glucan water dikinase phosphohistidine-like" evidence="13">
    <location>
        <begin position="809"/>
        <end position="923"/>
    </location>
</feature>
<keyword evidence="4" id="KW-0808">Transferase</keyword>
<evidence type="ECO:0000256" key="3">
    <source>
        <dbReference type="ARBA" id="ARBA00011738"/>
    </source>
</evidence>
<keyword evidence="6" id="KW-0547">Nucleotide-binding</keyword>
<evidence type="ECO:0000256" key="4">
    <source>
        <dbReference type="ARBA" id="ARBA00022679"/>
    </source>
</evidence>
<dbReference type="InterPro" id="IPR013815">
    <property type="entry name" value="ATP_grasp_subdomain_1"/>
</dbReference>
<gene>
    <name evidence="15" type="ORF">EVOR1521_LOCUS14658</name>
</gene>
<dbReference type="EMBL" id="CAUJNA010001779">
    <property type="protein sequence ID" value="CAJ1388908.1"/>
    <property type="molecule type" value="Genomic_DNA"/>
</dbReference>
<dbReference type="Pfam" id="PF01326">
    <property type="entry name" value="PPDK_N"/>
    <property type="match status" value="1"/>
</dbReference>
<evidence type="ECO:0000256" key="5">
    <source>
        <dbReference type="ARBA" id="ARBA00022723"/>
    </source>
</evidence>
<comment type="subunit">
    <text evidence="3">Homodimer.</text>
</comment>
<feature type="region of interest" description="Disordered" evidence="11">
    <location>
        <begin position="191"/>
        <end position="220"/>
    </location>
</feature>
<keyword evidence="16" id="KW-1185">Reference proteome</keyword>
<name>A0AA36N474_9DINO</name>
<accession>A0AA36N474</accession>
<dbReference type="Gene3D" id="3.30.470.20">
    <property type="entry name" value="ATP-grasp fold, B domain"/>
    <property type="match status" value="1"/>
</dbReference>
<evidence type="ECO:0000256" key="8">
    <source>
        <dbReference type="ARBA" id="ARBA00022840"/>
    </source>
</evidence>
<dbReference type="InterPro" id="IPR056301">
    <property type="entry name" value="GWD-like_N_Ig"/>
</dbReference>
<dbReference type="PANTHER" id="PTHR46999">
    <property type="entry name" value="ALPHA-GLUCAN WATER DIKINASE 1, CHLOROPLASTIC-RELATED"/>
    <property type="match status" value="1"/>
</dbReference>
<comment type="caution">
    <text evidence="15">The sequence shown here is derived from an EMBL/GenBank/DDBJ whole genome shotgun (WGS) entry which is preliminary data.</text>
</comment>
<evidence type="ECO:0000259" key="14">
    <source>
        <dbReference type="Pfam" id="PF23166"/>
    </source>
</evidence>
<comment type="cofactor">
    <cofactor evidence="1">
        <name>Mg(2+)</name>
        <dbReference type="ChEBI" id="CHEBI:18420"/>
    </cofactor>
</comment>
<protein>
    <recommendedName>
        <fullName evidence="17">Pyruvate phosphate dikinase AMP/ATP-binding domain-containing protein</fullName>
    </recommendedName>
</protein>
<dbReference type="SUPFAM" id="SSF56059">
    <property type="entry name" value="Glutathione synthetase ATP-binding domain-like"/>
    <property type="match status" value="1"/>
</dbReference>
<keyword evidence="9" id="KW-0460">Magnesium</keyword>